<reference evidence="2" key="2">
    <citation type="submission" date="2025-08" db="UniProtKB">
        <authorList>
            <consortium name="Ensembl"/>
        </authorList>
    </citation>
    <scope>IDENTIFICATION</scope>
</reference>
<proteinExistence type="predicted"/>
<evidence type="ECO:0008006" key="4">
    <source>
        <dbReference type="Google" id="ProtNLM"/>
    </source>
</evidence>
<dbReference type="Ensembl" id="ENSSMAT00000029741.2">
    <property type="protein sequence ID" value="ENSSMAP00000029378.2"/>
    <property type="gene ID" value="ENSSMAG00000018007.2"/>
</dbReference>
<dbReference type="InterPro" id="IPR027873">
    <property type="entry name" value="PAXX"/>
</dbReference>
<dbReference type="InterPro" id="IPR054134">
    <property type="entry name" value="PAXX_N"/>
</dbReference>
<dbReference type="GO" id="GO:0060090">
    <property type="term" value="F:molecular adaptor activity"/>
    <property type="evidence" value="ECO:0007669"/>
    <property type="project" value="TreeGrafter"/>
</dbReference>
<dbReference type="Pfam" id="PF15384">
    <property type="entry name" value="PAXX"/>
    <property type="match status" value="1"/>
</dbReference>
<accession>A0A8D3B6R4</accession>
<dbReference type="CDD" id="cd22286">
    <property type="entry name" value="HD_PAXX_N"/>
    <property type="match status" value="1"/>
</dbReference>
<dbReference type="GO" id="GO:0006303">
    <property type="term" value="P:double-strand break repair via nonhomologous end joining"/>
    <property type="evidence" value="ECO:0007669"/>
    <property type="project" value="InterPro"/>
</dbReference>
<evidence type="ECO:0000313" key="2">
    <source>
        <dbReference type="Ensembl" id="ENSSMAP00000029378.2"/>
    </source>
</evidence>
<evidence type="ECO:0000256" key="1">
    <source>
        <dbReference type="SAM" id="MobiDB-lite"/>
    </source>
</evidence>
<dbReference type="GO" id="GO:0070419">
    <property type="term" value="C:nonhomologous end joining complex"/>
    <property type="evidence" value="ECO:0007669"/>
    <property type="project" value="TreeGrafter"/>
</dbReference>
<evidence type="ECO:0000313" key="3">
    <source>
        <dbReference type="Proteomes" id="UP000694558"/>
    </source>
</evidence>
<dbReference type="PANTHER" id="PTHR28586:SF1">
    <property type="entry name" value="PROTEIN PAXX"/>
    <property type="match status" value="1"/>
</dbReference>
<name>A0A8D3B6R4_SCOMX</name>
<dbReference type="GeneTree" id="ENSGT00390000000543"/>
<dbReference type="GO" id="GO:0035861">
    <property type="term" value="C:site of double-strand break"/>
    <property type="evidence" value="ECO:0007669"/>
    <property type="project" value="TreeGrafter"/>
</dbReference>
<dbReference type="PANTHER" id="PTHR28586">
    <property type="entry name" value="PROTEIN PAXX"/>
    <property type="match status" value="1"/>
</dbReference>
<dbReference type="AlphaFoldDB" id="A0A8D3B6R4"/>
<reference evidence="2" key="1">
    <citation type="submission" date="2023-05" db="EMBL/GenBank/DDBJ databases">
        <title>High-quality long-read genome of Scophthalmus maximus.</title>
        <authorList>
            <person name="Lien S."/>
            <person name="Martinez P."/>
        </authorList>
    </citation>
    <scope>NUCLEOTIDE SEQUENCE [LARGE SCALE GENOMIC DNA]</scope>
</reference>
<dbReference type="GO" id="GO:0005634">
    <property type="term" value="C:nucleus"/>
    <property type="evidence" value="ECO:0007669"/>
    <property type="project" value="TreeGrafter"/>
</dbReference>
<sequence length="203" mass="22263">MNMNMNVEASQTSYCTVLDGKSRCKYVCYTRRRNDGAFCVCLTDAADVWSTEYTEDALSQFRQRFALKSTEDYLLKLRSACGSGDVSVVVHDAGAELRVGSGPGALSVGLSRLEGPQAAEELRELLFRMADSIAQLDSKFRPPTVSPVKNSLRYQTDFEPRQQQSCAPSVTVKRRAPGASLINPGTKKKMQATGVAFDDADED</sequence>
<dbReference type="Proteomes" id="UP000694558">
    <property type="component" value="Chromosome 9"/>
</dbReference>
<protein>
    <recommendedName>
        <fullName evidence="4">DUF4610 domain containing protein</fullName>
    </recommendedName>
</protein>
<organism evidence="2 3">
    <name type="scientific">Scophthalmus maximus</name>
    <name type="common">Turbot</name>
    <name type="synonym">Psetta maxima</name>
    <dbReference type="NCBI Taxonomy" id="52904"/>
    <lineage>
        <taxon>Eukaryota</taxon>
        <taxon>Metazoa</taxon>
        <taxon>Chordata</taxon>
        <taxon>Craniata</taxon>
        <taxon>Vertebrata</taxon>
        <taxon>Euteleostomi</taxon>
        <taxon>Actinopterygii</taxon>
        <taxon>Neopterygii</taxon>
        <taxon>Teleostei</taxon>
        <taxon>Neoteleostei</taxon>
        <taxon>Acanthomorphata</taxon>
        <taxon>Carangaria</taxon>
        <taxon>Pleuronectiformes</taxon>
        <taxon>Pleuronectoidei</taxon>
        <taxon>Scophthalmidae</taxon>
        <taxon>Scophthalmus</taxon>
    </lineage>
</organism>
<gene>
    <name evidence="2" type="primary">paxx</name>
</gene>
<feature type="region of interest" description="Disordered" evidence="1">
    <location>
        <begin position="178"/>
        <end position="203"/>
    </location>
</feature>